<name>A0A1F6WQL4_9BACT</name>
<evidence type="ECO:0000313" key="3">
    <source>
        <dbReference type="Proteomes" id="UP000178184"/>
    </source>
</evidence>
<comment type="caution">
    <text evidence="2">The sequence shown here is derived from an EMBL/GenBank/DDBJ whole genome shotgun (WGS) entry which is preliminary data.</text>
</comment>
<keyword evidence="1" id="KW-0812">Transmembrane</keyword>
<gene>
    <name evidence="2" type="ORF">A2903_01435</name>
</gene>
<feature type="transmembrane region" description="Helical" evidence="1">
    <location>
        <begin position="159"/>
        <end position="179"/>
    </location>
</feature>
<evidence type="ECO:0000256" key="1">
    <source>
        <dbReference type="SAM" id="Phobius"/>
    </source>
</evidence>
<feature type="transmembrane region" description="Helical" evidence="1">
    <location>
        <begin position="38"/>
        <end position="55"/>
    </location>
</feature>
<keyword evidence="1" id="KW-1133">Transmembrane helix</keyword>
<feature type="transmembrane region" description="Helical" evidence="1">
    <location>
        <begin position="129"/>
        <end position="147"/>
    </location>
</feature>
<accession>A0A1F6WQL4</accession>
<proteinExistence type="predicted"/>
<evidence type="ECO:0000313" key="2">
    <source>
        <dbReference type="EMBL" id="OGI84178.1"/>
    </source>
</evidence>
<organism evidence="2 3">
    <name type="scientific">Candidatus Nomurabacteria bacterium RIFCSPLOWO2_01_FULL_33_17</name>
    <dbReference type="NCBI Taxonomy" id="1801764"/>
    <lineage>
        <taxon>Bacteria</taxon>
        <taxon>Candidatus Nomuraibacteriota</taxon>
    </lineage>
</organism>
<sequence>MKAKNLARVLIFIGLILSILFAISQAKAIENLENKDFVLLFALFLFSASLSFNVVSTEFEGREKILNIFWLLSIGLVWFYPRDPGYSLIILFILVLLTAILLIVYSFLKFVFNDKKNKEDLKKKPYLKGLINFTLILLVLPLIQSIGLSNDTPEQPNNIIYTPYMGIALVLGVTFSFFIKRFVKLVLKVQRLKKTINNRQLL</sequence>
<feature type="transmembrane region" description="Helical" evidence="1">
    <location>
        <begin position="64"/>
        <end position="80"/>
    </location>
</feature>
<feature type="transmembrane region" description="Helical" evidence="1">
    <location>
        <begin position="86"/>
        <end position="108"/>
    </location>
</feature>
<dbReference type="Proteomes" id="UP000178184">
    <property type="component" value="Unassembled WGS sequence"/>
</dbReference>
<reference evidence="2 3" key="1">
    <citation type="journal article" date="2016" name="Nat. Commun.">
        <title>Thousands of microbial genomes shed light on interconnected biogeochemical processes in an aquifer system.</title>
        <authorList>
            <person name="Anantharaman K."/>
            <person name="Brown C.T."/>
            <person name="Hug L.A."/>
            <person name="Sharon I."/>
            <person name="Castelle C.J."/>
            <person name="Probst A.J."/>
            <person name="Thomas B.C."/>
            <person name="Singh A."/>
            <person name="Wilkins M.J."/>
            <person name="Karaoz U."/>
            <person name="Brodie E.L."/>
            <person name="Williams K.H."/>
            <person name="Hubbard S.S."/>
            <person name="Banfield J.F."/>
        </authorList>
    </citation>
    <scope>NUCLEOTIDE SEQUENCE [LARGE SCALE GENOMIC DNA]</scope>
</reference>
<dbReference type="EMBL" id="MFUO01000007">
    <property type="protein sequence ID" value="OGI84178.1"/>
    <property type="molecule type" value="Genomic_DNA"/>
</dbReference>
<protein>
    <submittedName>
        <fullName evidence="2">Uncharacterized protein</fullName>
    </submittedName>
</protein>
<dbReference type="AlphaFoldDB" id="A0A1F6WQL4"/>
<keyword evidence="1" id="KW-0472">Membrane</keyword>